<feature type="region of interest" description="Disordered" evidence="1">
    <location>
        <begin position="366"/>
        <end position="396"/>
    </location>
</feature>
<feature type="transmembrane region" description="Helical" evidence="2">
    <location>
        <begin position="577"/>
        <end position="598"/>
    </location>
</feature>
<name>A0AAU8IUG9_9ACTN</name>
<evidence type="ECO:0000256" key="3">
    <source>
        <dbReference type="SAM" id="SignalP"/>
    </source>
</evidence>
<evidence type="ECO:0000256" key="2">
    <source>
        <dbReference type="SAM" id="Phobius"/>
    </source>
</evidence>
<keyword evidence="3" id="KW-0732">Signal</keyword>
<feature type="region of interest" description="Disordered" evidence="1">
    <location>
        <begin position="271"/>
        <end position="329"/>
    </location>
</feature>
<dbReference type="EMBL" id="CP159534">
    <property type="protein sequence ID" value="XCJ71858.1"/>
    <property type="molecule type" value="Genomic_DNA"/>
</dbReference>
<dbReference type="Pfam" id="PF19516">
    <property type="entry name" value="DUF6049"/>
    <property type="match status" value="1"/>
</dbReference>
<feature type="compositionally biased region" description="Basic and acidic residues" evidence="1">
    <location>
        <begin position="320"/>
        <end position="329"/>
    </location>
</feature>
<keyword evidence="2" id="KW-1133">Transmembrane helix</keyword>
<reference evidence="4" key="1">
    <citation type="submission" date="2024-06" db="EMBL/GenBank/DDBJ databases">
        <title>Streptomyces sp. strain HUAS MG91 genome sequences.</title>
        <authorList>
            <person name="Mo P."/>
        </authorList>
    </citation>
    <scope>NUCLEOTIDE SEQUENCE</scope>
    <source>
        <strain evidence="4">HUAS MG91</strain>
    </source>
</reference>
<feature type="compositionally biased region" description="Low complexity" evidence="1">
    <location>
        <begin position="277"/>
        <end position="319"/>
    </location>
</feature>
<feature type="region of interest" description="Disordered" evidence="1">
    <location>
        <begin position="117"/>
        <end position="137"/>
    </location>
</feature>
<feature type="chain" id="PRO_5043381003" evidence="3">
    <location>
        <begin position="29"/>
        <end position="623"/>
    </location>
</feature>
<protein>
    <submittedName>
        <fullName evidence="4">DUF6049 family protein</fullName>
    </submittedName>
</protein>
<evidence type="ECO:0000256" key="1">
    <source>
        <dbReference type="SAM" id="MobiDB-lite"/>
    </source>
</evidence>
<keyword evidence="2" id="KW-0812">Transmembrane</keyword>
<proteinExistence type="predicted"/>
<organism evidence="4">
    <name type="scientific">Streptomyces tabacisoli</name>
    <dbReference type="NCBI Taxonomy" id="3156398"/>
    <lineage>
        <taxon>Bacteria</taxon>
        <taxon>Bacillati</taxon>
        <taxon>Actinomycetota</taxon>
        <taxon>Actinomycetes</taxon>
        <taxon>Kitasatosporales</taxon>
        <taxon>Streptomycetaceae</taxon>
        <taxon>Streptomyces</taxon>
    </lineage>
</organism>
<evidence type="ECO:0000313" key="4">
    <source>
        <dbReference type="EMBL" id="XCJ71858.1"/>
    </source>
</evidence>
<dbReference type="InterPro" id="IPR046112">
    <property type="entry name" value="DUF6049"/>
</dbReference>
<feature type="compositionally biased region" description="Polar residues" evidence="1">
    <location>
        <begin position="121"/>
        <end position="136"/>
    </location>
</feature>
<accession>A0AAU8IUG9</accession>
<keyword evidence="2" id="KW-0472">Membrane</keyword>
<dbReference type="KEGG" id="stac:ABII15_18615"/>
<feature type="signal peptide" evidence="3">
    <location>
        <begin position="1"/>
        <end position="28"/>
    </location>
</feature>
<gene>
    <name evidence="4" type="ORF">ABII15_18615</name>
</gene>
<sequence>MARYGAARAWVVSAMVLGASTAGVPAHAAADDSADAADTGHAAVVWPVTATPHMTAAALGSGDDARAVFDSDELAGLFADGGRLREVVEAGRGREVSWVLDPDLVLAARAMARGYRVADSAESTNPQNSTQGTGQSAAREWLADLKSAVRGRDVWLLPYADTDLASLAHHPSGDTDDLTEVVGNLAEDAKKDVDSLLGTGTRTGLGWPADGALDTRITGVAGKLGLTWMLASGQGLTPAGADPVTLGDGADAITALPYDADVTTALARIKDEDKDTSPSPGASPSGTPSPTSPGATPSPSPSGSGASGSPSASPSASASEKPDTPDPKTVDRVTALLKANTRPVVVPPRELSGTAANALAAAIDSGTDDGWLEPEGIRTADNDPVTGQAGASSGYPSRLRASELTSAQLQAVAGDLDGLATLSKVLADPKVTTASVHAAMARALSTAWRALDDADQETFQRRTTSFLDTSVDSLRMVPKSTVTVTSGDATIPVTVDNGLQQPVAGLELRVTSSDAERLRINDGTLAVEAAGSASHTNQLSVTAKANGKAQLTARLYTTSDGRPWGEPMTFEVDVASVSTGAITVVGAGVALIVLAAAVRMRNVRRRRAREQPPAGPHTPDGQD</sequence>
<dbReference type="AlphaFoldDB" id="A0AAU8IUG9"/>
<dbReference type="RefSeq" id="WP_353943459.1">
    <property type="nucleotide sequence ID" value="NZ_CP159534.1"/>
</dbReference>